<dbReference type="STRING" id="1192034.CAP_8899"/>
<keyword evidence="3" id="KW-1185">Reference proteome</keyword>
<dbReference type="eggNOG" id="ENOG5030IEA">
    <property type="taxonomic scope" value="Bacteria"/>
</dbReference>
<dbReference type="Proteomes" id="UP000019678">
    <property type="component" value="Unassembled WGS sequence"/>
</dbReference>
<reference evidence="2 3" key="1">
    <citation type="submission" date="2013-05" db="EMBL/GenBank/DDBJ databases">
        <title>Genome assembly of Chondromyces apiculatus DSM 436.</title>
        <authorList>
            <person name="Sharma G."/>
            <person name="Khatri I."/>
            <person name="Kaur C."/>
            <person name="Mayilraj S."/>
            <person name="Subramanian S."/>
        </authorList>
    </citation>
    <scope>NUCLEOTIDE SEQUENCE [LARGE SCALE GENOMIC DNA]</scope>
    <source>
        <strain evidence="2 3">DSM 436</strain>
    </source>
</reference>
<feature type="transmembrane region" description="Helical" evidence="1">
    <location>
        <begin position="47"/>
        <end position="67"/>
    </location>
</feature>
<dbReference type="EMBL" id="ASRX01000095">
    <property type="protein sequence ID" value="EYF00882.1"/>
    <property type="molecule type" value="Genomic_DNA"/>
</dbReference>
<keyword evidence="1" id="KW-0812">Transmembrane</keyword>
<evidence type="ECO:0000256" key="1">
    <source>
        <dbReference type="SAM" id="Phobius"/>
    </source>
</evidence>
<keyword evidence="1" id="KW-1133">Transmembrane helix</keyword>
<feature type="transmembrane region" description="Helical" evidence="1">
    <location>
        <begin position="20"/>
        <end position="40"/>
    </location>
</feature>
<accession>A0A017SVS3</accession>
<sequence>MFRHYLDPDFHFREQFRLQPLASPYVSLYAIGAALMLVLPPLTATKAAVGIMLALLPAGMAVLFWGMKRSPLLGVLGLGVVWGNLTHWGFINFVGALGVFCAAVGLALRLVDRPTPARGAALALTLIALFFTHVYRFPFAICAVLGAALLAYPATGRLRPILLPLLPALLLFIVWLLIRSDALRADTGPLRIHPERLRELPDALFSSFHDPRESKAFLRAGQLLLAALGVTVAARLVEPRPARLVEPRARRFTAAATAVPLACAAVFLGCFLVLPMEMGVWWYVYPREATTALLLALGAFPDLPTTRWLRASVVLTLAAAAIPLTGVVVDNYRRFDAATEDFHAITRDIPQAPKLLYLIFDHQGSTRTTTPFVHLPAWVQAERGGWLSFHFVLLGTPPFVYRDPGEPGAVVPPPVPLRWEWTPQRFDVRKHGAFFDWFLIRNVTDPSRMLRADPAIEQVSRVGTWWLYRRRAGEQRGVFE</sequence>
<name>A0A017SVS3_9BACT</name>
<comment type="caution">
    <text evidence="2">The sequence shown here is derived from an EMBL/GenBank/DDBJ whole genome shotgun (WGS) entry which is preliminary data.</text>
</comment>
<keyword evidence="1" id="KW-0472">Membrane</keyword>
<organism evidence="2 3">
    <name type="scientific">Chondromyces apiculatus DSM 436</name>
    <dbReference type="NCBI Taxonomy" id="1192034"/>
    <lineage>
        <taxon>Bacteria</taxon>
        <taxon>Pseudomonadati</taxon>
        <taxon>Myxococcota</taxon>
        <taxon>Polyangia</taxon>
        <taxon>Polyangiales</taxon>
        <taxon>Polyangiaceae</taxon>
        <taxon>Chondromyces</taxon>
    </lineage>
</organism>
<protein>
    <submittedName>
        <fullName evidence="2">1,4-alpha-glucan (Glycogen) branching enzyme, GH-13-type</fullName>
    </submittedName>
</protein>
<evidence type="ECO:0000313" key="3">
    <source>
        <dbReference type="Proteomes" id="UP000019678"/>
    </source>
</evidence>
<evidence type="ECO:0000313" key="2">
    <source>
        <dbReference type="EMBL" id="EYF00882.1"/>
    </source>
</evidence>
<proteinExistence type="predicted"/>
<gene>
    <name evidence="2" type="ORF">CAP_8899</name>
</gene>
<feature type="transmembrane region" description="Helical" evidence="1">
    <location>
        <begin position="161"/>
        <end position="178"/>
    </location>
</feature>
<dbReference type="AlphaFoldDB" id="A0A017SVS3"/>
<feature type="transmembrane region" description="Helical" evidence="1">
    <location>
        <begin position="308"/>
        <end position="329"/>
    </location>
</feature>
<feature type="transmembrane region" description="Helical" evidence="1">
    <location>
        <begin position="258"/>
        <end position="284"/>
    </location>
</feature>
<feature type="transmembrane region" description="Helical" evidence="1">
    <location>
        <begin position="87"/>
        <end position="108"/>
    </location>
</feature>
<feature type="transmembrane region" description="Helical" evidence="1">
    <location>
        <begin position="137"/>
        <end position="154"/>
    </location>
</feature>